<dbReference type="PRINTS" id="PR00010">
    <property type="entry name" value="EGFBLOOD"/>
</dbReference>
<dbReference type="PROSITE" id="PS01187">
    <property type="entry name" value="EGF_CA"/>
    <property type="match status" value="16"/>
</dbReference>
<comment type="function">
    <text evidence="13">Fibrillins are structural components of 10-12 nm extracellular calcium-binding microfibrils, which occur either in association with elastin or in elastin-free bundles. Fibrillin-2-containing microfibrils regulate the early process of elastic fiber assembly. Regulates osteoblast maturation by controlling TGF-beta bioavailability and calibrating TGF-beta and BMP levels, respectively.</text>
</comment>
<evidence type="ECO:0000256" key="3">
    <source>
        <dbReference type="ARBA" id="ARBA00022525"/>
    </source>
</evidence>
<dbReference type="SUPFAM" id="SSF57581">
    <property type="entry name" value="TB module/8-cys domain"/>
    <property type="match status" value="8"/>
</dbReference>
<evidence type="ECO:0000256" key="9">
    <source>
        <dbReference type="ARBA" id="ARBA00022837"/>
    </source>
</evidence>
<evidence type="ECO:0000256" key="13">
    <source>
        <dbReference type="ARBA" id="ARBA00054421"/>
    </source>
</evidence>
<comment type="subunit">
    <text evidence="14">Interacts with BMP2, BMP4, BMP7, BMP10 and GDF5. Interacts with MFAP2 and MFAP5. Interacts with ADAMTSL5. Interacts with MFAP4.</text>
</comment>
<dbReference type="SUPFAM" id="SSF57184">
    <property type="entry name" value="Growth factor receptor domain"/>
    <property type="match status" value="11"/>
</dbReference>
<dbReference type="GO" id="GO:0001527">
    <property type="term" value="C:microfibril"/>
    <property type="evidence" value="ECO:0007669"/>
    <property type="project" value="UniProtKB-ARBA"/>
</dbReference>
<feature type="domain" description="EGF-like" evidence="18">
    <location>
        <begin position="1086"/>
        <end position="1127"/>
    </location>
</feature>
<dbReference type="InterPro" id="IPR000742">
    <property type="entry name" value="EGF"/>
</dbReference>
<keyword evidence="11" id="KW-0325">Glycoprotein</keyword>
<evidence type="ECO:0000256" key="16">
    <source>
        <dbReference type="PROSITE-ProRule" id="PRU00076"/>
    </source>
</evidence>
<dbReference type="FunCoup" id="L9JFS6">
    <property type="interactions" value="440"/>
</dbReference>
<feature type="disulfide bond" evidence="16">
    <location>
        <begin position="106"/>
        <end position="116"/>
    </location>
</feature>
<evidence type="ECO:0000256" key="8">
    <source>
        <dbReference type="ARBA" id="ARBA00022737"/>
    </source>
</evidence>
<feature type="domain" description="EGF-like" evidence="18">
    <location>
        <begin position="461"/>
        <end position="500"/>
    </location>
</feature>
<dbReference type="Pfam" id="PF00683">
    <property type="entry name" value="TB"/>
    <property type="match status" value="9"/>
</dbReference>
<comment type="subcellular location">
    <subcellularLocation>
        <location evidence="1">Secreted</location>
        <location evidence="1">Extracellular space</location>
        <location evidence="1">Extracellular matrix</location>
    </subcellularLocation>
</comment>
<feature type="domain" description="EGF-like" evidence="18">
    <location>
        <begin position="2225"/>
        <end position="2262"/>
    </location>
</feature>
<feature type="domain" description="EGF-like" evidence="18">
    <location>
        <begin position="1501"/>
        <end position="1541"/>
    </location>
</feature>
<dbReference type="InParanoid" id="L9JFS6"/>
<feature type="domain" description="TB" evidence="19">
    <location>
        <begin position="2029"/>
        <end position="2082"/>
    </location>
</feature>
<feature type="domain" description="EGF-like" evidence="18">
    <location>
        <begin position="1777"/>
        <end position="1818"/>
    </location>
</feature>
<feature type="compositionally biased region" description="Gly residues" evidence="17">
    <location>
        <begin position="53"/>
        <end position="62"/>
    </location>
</feature>
<dbReference type="SMART" id="SM00181">
    <property type="entry name" value="EGF"/>
    <property type="match status" value="45"/>
</dbReference>
<feature type="domain" description="EGF-like" evidence="18">
    <location>
        <begin position="1001"/>
        <end position="1042"/>
    </location>
</feature>
<dbReference type="GO" id="GO:0048598">
    <property type="term" value="P:embryonic morphogenesis"/>
    <property type="evidence" value="ECO:0007669"/>
    <property type="project" value="UniProtKB-ARBA"/>
</dbReference>
<dbReference type="FunFam" id="2.10.25.10:FF:000058">
    <property type="entry name" value="Fibrillin 2"/>
    <property type="match status" value="1"/>
</dbReference>
<feature type="domain" description="EGF-like" evidence="18">
    <location>
        <begin position="1211"/>
        <end position="1252"/>
    </location>
</feature>
<feature type="domain" description="EGF-like" evidence="18">
    <location>
        <begin position="1253"/>
        <end position="1290"/>
    </location>
</feature>
<feature type="domain" description="EGF-like" evidence="18">
    <location>
        <begin position="1819"/>
        <end position="1856"/>
    </location>
</feature>
<dbReference type="SUPFAM" id="SSF57196">
    <property type="entry name" value="EGF/Laminin"/>
    <property type="match status" value="10"/>
</dbReference>
<dbReference type="FunFam" id="2.10.25.10:FF:000008">
    <property type="entry name" value="Signal peptide, CUB domain, EGF-like 2"/>
    <property type="match status" value="1"/>
</dbReference>
<dbReference type="InterPro" id="IPR017878">
    <property type="entry name" value="TB_dom"/>
</dbReference>
<keyword evidence="4" id="KW-0272">Extracellular matrix</keyword>
<feature type="domain" description="EGF-like" evidence="18">
    <location>
        <begin position="1419"/>
        <end position="1455"/>
    </location>
</feature>
<dbReference type="GO" id="GO:0009887">
    <property type="term" value="P:animal organ morphogenesis"/>
    <property type="evidence" value="ECO:0007669"/>
    <property type="project" value="UniProtKB-ARBA"/>
</dbReference>
<dbReference type="PROSITE" id="PS00022">
    <property type="entry name" value="EGF_1"/>
    <property type="match status" value="1"/>
</dbReference>
<feature type="domain" description="EGF-like" evidence="18">
    <location>
        <begin position="1460"/>
        <end position="1500"/>
    </location>
</feature>
<dbReference type="FunFam" id="2.10.25.10:FF:000196">
    <property type="entry name" value="Fibrillin 2"/>
    <property type="match status" value="1"/>
</dbReference>
<feature type="domain" description="EGF-like" evidence="18">
    <location>
        <begin position="2582"/>
        <end position="2621"/>
    </location>
</feature>
<reference evidence="21" key="2">
    <citation type="journal article" date="2013" name="Nat. Commun.">
        <title>Genome of the Chinese tree shrew.</title>
        <authorList>
            <person name="Fan Y."/>
            <person name="Huang Z.Y."/>
            <person name="Cao C.C."/>
            <person name="Chen C.S."/>
            <person name="Chen Y.X."/>
            <person name="Fan D.D."/>
            <person name="He J."/>
            <person name="Hou H.L."/>
            <person name="Hu L."/>
            <person name="Hu X.T."/>
            <person name="Jiang X.T."/>
            <person name="Lai R."/>
            <person name="Lang Y.S."/>
            <person name="Liang B."/>
            <person name="Liao S.G."/>
            <person name="Mu D."/>
            <person name="Ma Y.Y."/>
            <person name="Niu Y.Y."/>
            <person name="Sun X.Q."/>
            <person name="Xia J.Q."/>
            <person name="Xiao J."/>
            <person name="Xiong Z.Q."/>
            <person name="Xu L."/>
            <person name="Yang L."/>
            <person name="Zhang Y."/>
            <person name="Zhao W."/>
            <person name="Zhao X.D."/>
            <person name="Zheng Y.T."/>
            <person name="Zhou J.M."/>
            <person name="Zhu Y.B."/>
            <person name="Zhang G.J."/>
            <person name="Wang J."/>
            <person name="Yao Y.G."/>
        </authorList>
    </citation>
    <scope>NUCLEOTIDE SEQUENCE [LARGE SCALE GENOMIC DNA]</scope>
</reference>
<evidence type="ECO:0000313" key="20">
    <source>
        <dbReference type="EMBL" id="ELW49208.1"/>
    </source>
</evidence>
<feature type="region of interest" description="Disordered" evidence="17">
    <location>
        <begin position="37"/>
        <end position="69"/>
    </location>
</feature>
<dbReference type="Pfam" id="PF12661">
    <property type="entry name" value="hEGF"/>
    <property type="match status" value="2"/>
</dbReference>
<keyword evidence="6" id="KW-0372">Hormone</keyword>
<feature type="domain" description="EGF-like" evidence="18">
    <location>
        <begin position="543"/>
        <end position="583"/>
    </location>
</feature>
<dbReference type="FunFam" id="3.90.290.10:FF:000006">
    <property type="entry name" value="Fibrillin 2"/>
    <property type="match status" value="1"/>
</dbReference>
<dbReference type="Pfam" id="PF12947">
    <property type="entry name" value="EGF_3"/>
    <property type="match status" value="1"/>
</dbReference>
<feature type="domain" description="EGF-like" evidence="18">
    <location>
        <begin position="1943"/>
        <end position="1982"/>
    </location>
</feature>
<keyword evidence="8" id="KW-0677">Repeat</keyword>
<evidence type="ECO:0000256" key="2">
    <source>
        <dbReference type="ARBA" id="ARBA00008972"/>
    </source>
</evidence>
<dbReference type="PROSITE" id="PS51364">
    <property type="entry name" value="TB"/>
    <property type="match status" value="9"/>
</dbReference>
<feature type="domain" description="TB" evidence="19">
    <location>
        <begin position="929"/>
        <end position="980"/>
    </location>
</feature>
<feature type="disulfide bond" evidence="16">
    <location>
        <begin position="465"/>
        <end position="475"/>
    </location>
</feature>
<feature type="disulfide bond" evidence="16">
    <location>
        <begin position="1865"/>
        <end position="1875"/>
    </location>
</feature>
<dbReference type="FunFam" id="3.90.290.10:FF:000007">
    <property type="entry name" value="Fibrillin 2"/>
    <property type="match status" value="1"/>
</dbReference>
<dbReference type="EMBL" id="KB321001">
    <property type="protein sequence ID" value="ELW49208.1"/>
    <property type="molecule type" value="Genomic_DNA"/>
</dbReference>
<feature type="domain" description="TB" evidence="19">
    <location>
        <begin position="650"/>
        <end position="696"/>
    </location>
</feature>
<dbReference type="FunFam" id="2.10.25.10:FF:000002">
    <property type="entry name" value="Latent-transforming growth factor beta-binding protein 3"/>
    <property type="match status" value="1"/>
</dbReference>
<dbReference type="CDD" id="cd00054">
    <property type="entry name" value="EGF_CA"/>
    <property type="match status" value="27"/>
</dbReference>
<feature type="domain" description="EGF-like" evidence="18">
    <location>
        <begin position="1619"/>
        <end position="1660"/>
    </location>
</feature>
<dbReference type="InterPro" id="IPR024731">
    <property type="entry name" value="NELL2-like_EGF"/>
</dbReference>
<feature type="domain" description="EGF-like" evidence="18">
    <location>
        <begin position="501"/>
        <end position="542"/>
    </location>
</feature>
<evidence type="ECO:0000256" key="10">
    <source>
        <dbReference type="ARBA" id="ARBA00023157"/>
    </source>
</evidence>
<dbReference type="InterPro" id="IPR052080">
    <property type="entry name" value="vWF_C/EGF_Fibrillin"/>
</dbReference>
<dbReference type="PROSITE" id="PS01186">
    <property type="entry name" value="EGF_2"/>
    <property type="match status" value="24"/>
</dbReference>
<proteinExistence type="inferred from homology"/>
<reference evidence="21" key="1">
    <citation type="submission" date="2012-07" db="EMBL/GenBank/DDBJ databases">
        <title>Genome of the Chinese tree shrew, a rising model animal genetically related to primates.</title>
        <authorList>
            <person name="Zhang G."/>
            <person name="Fan Y."/>
            <person name="Yao Y."/>
            <person name="Huang Z."/>
        </authorList>
    </citation>
    <scope>NUCLEOTIDE SEQUENCE [LARGE SCALE GENOMIC DNA]</scope>
</reference>
<feature type="domain" description="EGF-like" evidence="18">
    <location>
        <begin position="696"/>
        <end position="737"/>
    </location>
</feature>
<evidence type="ECO:0000256" key="5">
    <source>
        <dbReference type="ARBA" id="ARBA00022536"/>
    </source>
</evidence>
<evidence type="ECO:0000256" key="15">
    <source>
        <dbReference type="ARBA" id="ARBA00069508"/>
    </source>
</evidence>
<feature type="domain" description="EGF-like" evidence="18">
    <location>
        <begin position="1377"/>
        <end position="1418"/>
    </location>
</feature>
<organism evidence="20 21">
    <name type="scientific">Tupaia chinensis</name>
    <name type="common">Chinese tree shrew</name>
    <name type="synonym">Tupaia belangeri chinensis</name>
    <dbReference type="NCBI Taxonomy" id="246437"/>
    <lineage>
        <taxon>Eukaryota</taxon>
        <taxon>Metazoa</taxon>
        <taxon>Chordata</taxon>
        <taxon>Craniata</taxon>
        <taxon>Vertebrata</taxon>
        <taxon>Euteleostomi</taxon>
        <taxon>Mammalia</taxon>
        <taxon>Eutheria</taxon>
        <taxon>Euarchontoglires</taxon>
        <taxon>Scandentia</taxon>
        <taxon>Tupaiidae</taxon>
        <taxon>Tupaia</taxon>
    </lineage>
</organism>
<evidence type="ECO:0000256" key="6">
    <source>
        <dbReference type="ARBA" id="ARBA00022702"/>
    </source>
</evidence>
<feature type="domain" description="TB" evidence="19">
    <location>
        <begin position="1546"/>
        <end position="1602"/>
    </location>
</feature>
<keyword evidence="21" id="KW-1185">Reference proteome</keyword>
<dbReference type="FunFam" id="2.10.25.10:FF:000133">
    <property type="entry name" value="Fibrillin 3"/>
    <property type="match status" value="1"/>
</dbReference>
<dbReference type="PANTHER" id="PTHR47333:SF5">
    <property type="entry name" value="FIBRILLIN-3"/>
    <property type="match status" value="1"/>
</dbReference>
<feature type="domain" description="EGF-like" evidence="18">
    <location>
        <begin position="244"/>
        <end position="285"/>
    </location>
</feature>
<dbReference type="SMART" id="SM00179">
    <property type="entry name" value="EGF_CA"/>
    <property type="match status" value="43"/>
</dbReference>
<dbReference type="Pfam" id="PF14670">
    <property type="entry name" value="FXa_inhibition"/>
    <property type="match status" value="1"/>
</dbReference>
<feature type="domain" description="EGF-like" evidence="18">
    <location>
        <begin position="1861"/>
        <end position="1896"/>
    </location>
</feature>
<feature type="disulfide bond" evidence="16">
    <location>
        <begin position="784"/>
        <end position="794"/>
    </location>
</feature>
<dbReference type="FunFam" id="2.10.25.10:FF:000159">
    <property type="entry name" value="Fibrillin 2"/>
    <property type="match status" value="1"/>
</dbReference>
<dbReference type="InterPro" id="IPR013032">
    <property type="entry name" value="EGF-like_CS"/>
</dbReference>
<dbReference type="FunFam" id="2.10.25.10:FF:000044">
    <property type="entry name" value="Fibrillin 2"/>
    <property type="match status" value="1"/>
</dbReference>
<dbReference type="FunFam" id="2.10.25.10:FF:000038">
    <property type="entry name" value="Fibrillin 2"/>
    <property type="match status" value="1"/>
</dbReference>
<dbReference type="FunFam" id="3.90.290.10:FF:000008">
    <property type="entry name" value="Fibrillin 3"/>
    <property type="match status" value="1"/>
</dbReference>
<dbReference type="Pfam" id="PF12662">
    <property type="entry name" value="cEGF"/>
    <property type="match status" value="1"/>
</dbReference>
<feature type="domain" description="EGF-like" evidence="18">
    <location>
        <begin position="1295"/>
        <end position="1335"/>
    </location>
</feature>
<dbReference type="FunFam" id="3.90.290.10:FF:000010">
    <property type="entry name" value="Fibrillin 2"/>
    <property type="match status" value="1"/>
</dbReference>
<protein>
    <recommendedName>
        <fullName evidence="15">Fibrillin-2</fullName>
    </recommendedName>
</protein>
<dbReference type="FunFam" id="2.10.25.10:FF:000131">
    <property type="entry name" value="Fibrillin 2"/>
    <property type="match status" value="1"/>
</dbReference>
<dbReference type="FunFam" id="2.10.25.10:FF:000171">
    <property type="entry name" value="Fibrillin 2"/>
    <property type="match status" value="1"/>
</dbReference>
<feature type="domain" description="EGF-like" evidence="18">
    <location>
        <begin position="202"/>
        <end position="243"/>
    </location>
</feature>
<feature type="domain" description="TB" evidence="19">
    <location>
        <begin position="2271"/>
        <end position="2324"/>
    </location>
</feature>
<evidence type="ECO:0000259" key="19">
    <source>
        <dbReference type="PROSITE" id="PS51364"/>
    </source>
</evidence>
<feature type="domain" description="EGF-like" evidence="18">
    <location>
        <begin position="604"/>
        <end position="644"/>
    </location>
</feature>
<dbReference type="CDD" id="cd11304">
    <property type="entry name" value="Cadherin_repeat"/>
    <property type="match status" value="1"/>
</dbReference>
<dbReference type="PIRSF" id="PIRSF036312">
    <property type="entry name" value="Fibrillin"/>
    <property type="match status" value="1"/>
</dbReference>
<feature type="domain" description="EGF-like" evidence="18">
    <location>
        <begin position="2541"/>
        <end position="2577"/>
    </location>
</feature>
<evidence type="ECO:0000313" key="21">
    <source>
        <dbReference type="Proteomes" id="UP000011518"/>
    </source>
</evidence>
<dbReference type="Gene3D" id="3.90.290.10">
    <property type="entry name" value="TGF-beta binding (TB) domain"/>
    <property type="match status" value="8"/>
</dbReference>
<dbReference type="FunFam" id="2.10.25.10:FF:000071">
    <property type="entry name" value="Fibrillin 2"/>
    <property type="match status" value="1"/>
</dbReference>
<dbReference type="eggNOG" id="KOG1217">
    <property type="taxonomic scope" value="Eukaryota"/>
</dbReference>
<feature type="domain" description="EGF-like" evidence="18">
    <location>
        <begin position="1661"/>
        <end position="1702"/>
    </location>
</feature>
<dbReference type="FunFam" id="2.10.25.10:FF:000087">
    <property type="entry name" value="Fibrillin 2"/>
    <property type="match status" value="1"/>
</dbReference>
<dbReference type="FunFam" id="3.90.290.10:FF:000003">
    <property type="entry name" value="Fibrillin 3"/>
    <property type="match status" value="1"/>
</dbReference>
<dbReference type="InterPro" id="IPR018097">
    <property type="entry name" value="EGF_Ca-bd_CS"/>
</dbReference>
<dbReference type="FunFam" id="2.10.25.10:FF:000149">
    <property type="entry name" value="Fibrillin 2"/>
    <property type="match status" value="1"/>
</dbReference>
<dbReference type="FunFam" id="2.10.25.10:FF:000141">
    <property type="entry name" value="Fibrillin 2"/>
    <property type="match status" value="1"/>
</dbReference>
<dbReference type="FunFam" id="2.10.25.10:FF:000010">
    <property type="entry name" value="Pro-epidermal growth factor"/>
    <property type="match status" value="2"/>
</dbReference>
<evidence type="ECO:0000256" key="11">
    <source>
        <dbReference type="ARBA" id="ARBA00023180"/>
    </source>
</evidence>
<evidence type="ECO:0000259" key="18">
    <source>
        <dbReference type="PROSITE" id="PS50026"/>
    </source>
</evidence>
<dbReference type="PANTHER" id="PTHR47333">
    <property type="entry name" value="VON WILLEBRAND FACTOR C AND EGF DOMAIN-CONTAINING PROTEIN"/>
    <property type="match status" value="1"/>
</dbReference>
<feature type="domain" description="TB" evidence="19">
    <location>
        <begin position="290"/>
        <end position="343"/>
    </location>
</feature>
<feature type="domain" description="EGF-like" evidence="18">
    <location>
        <begin position="780"/>
        <end position="819"/>
    </location>
</feature>
<dbReference type="PROSITE" id="PS50026">
    <property type="entry name" value="EGF_3"/>
    <property type="match status" value="41"/>
</dbReference>
<name>L9JFS6_TUPCH</name>
<gene>
    <name evidence="20" type="ORF">TREES_T100005570</name>
</gene>
<feature type="domain" description="TB" evidence="19">
    <location>
        <begin position="1707"/>
        <end position="1760"/>
    </location>
</feature>
<dbReference type="FunFam" id="3.90.290.10:FF:000009">
    <property type="entry name" value="Fibrillin 2"/>
    <property type="match status" value="1"/>
</dbReference>
<keyword evidence="9" id="KW-0106">Calcium</keyword>
<keyword evidence="10 16" id="KW-1015">Disulfide bond</keyword>
<dbReference type="FunFam" id="3.90.290.10:FF:000014">
    <property type="entry name" value="Fibrillin 2"/>
    <property type="match status" value="1"/>
</dbReference>
<evidence type="ECO:0000256" key="4">
    <source>
        <dbReference type="ARBA" id="ARBA00022530"/>
    </source>
</evidence>
<evidence type="ECO:0000256" key="17">
    <source>
        <dbReference type="SAM" id="MobiDB-lite"/>
    </source>
</evidence>
<dbReference type="Proteomes" id="UP000011518">
    <property type="component" value="Unassembled WGS sequence"/>
</dbReference>
<feature type="domain" description="EGF-like" evidence="18">
    <location>
        <begin position="420"/>
        <end position="457"/>
    </location>
</feature>
<comment type="function">
    <text evidence="12">Hormone secreted by trophoblasts that promotes trophoblast invasiveness. Has glucogenic activity: is able to increase plasma glucose levels.</text>
</comment>
<dbReference type="GO" id="GO:0005179">
    <property type="term" value="F:hormone activity"/>
    <property type="evidence" value="ECO:0007669"/>
    <property type="project" value="UniProtKB-KW"/>
</dbReference>
<feature type="disulfide bond" evidence="16">
    <location>
        <begin position="124"/>
        <end position="133"/>
    </location>
</feature>
<dbReference type="InterPro" id="IPR026823">
    <property type="entry name" value="cEGF"/>
</dbReference>
<evidence type="ECO:0000256" key="14">
    <source>
        <dbReference type="ARBA" id="ARBA00064241"/>
    </source>
</evidence>
<dbReference type="InterPro" id="IPR001881">
    <property type="entry name" value="EGF-like_Ca-bd_dom"/>
</dbReference>
<keyword evidence="3" id="KW-0964">Secreted</keyword>
<keyword evidence="7" id="KW-0732">Signal</keyword>
<keyword evidence="5 16" id="KW-0245">EGF-like domain</keyword>
<dbReference type="PROSITE" id="PS00010">
    <property type="entry name" value="ASX_HYDROXYL"/>
    <property type="match status" value="41"/>
</dbReference>
<feature type="domain" description="EGF-like" evidence="18">
    <location>
        <begin position="2336"/>
        <end position="2373"/>
    </location>
</feature>
<dbReference type="Gene3D" id="2.10.25.10">
    <property type="entry name" value="Laminin"/>
    <property type="match status" value="44"/>
</dbReference>
<feature type="domain" description="EGF-like" evidence="18">
    <location>
        <begin position="2378"/>
        <end position="2418"/>
    </location>
</feature>
<feature type="domain" description="TB" evidence="19">
    <location>
        <begin position="824"/>
        <end position="863"/>
    </location>
</feature>
<comment type="caution">
    <text evidence="16">Lacks conserved residue(s) required for the propagation of feature annotation.</text>
</comment>
<dbReference type="Pfam" id="PF07645">
    <property type="entry name" value="EGF_CA"/>
    <property type="match status" value="37"/>
</dbReference>
<evidence type="ECO:0000256" key="1">
    <source>
        <dbReference type="ARBA" id="ARBA00004498"/>
    </source>
</evidence>
<feature type="domain" description="EGF-like" evidence="18">
    <location>
        <begin position="1336"/>
        <end position="1376"/>
    </location>
</feature>
<dbReference type="FunFam" id="3.90.290.10:FF:000011">
    <property type="entry name" value="Fibrillin 2"/>
    <property type="match status" value="1"/>
</dbReference>
<sequence length="2799" mass="302553">MRIPTAQVRVRALQEDRFPSSTLRPLSREFRLRRQRSLERLDTLVPGPRPGKGEGGGGGEGEGTPASLPKSVQQCSVRCMNGGTCADDHCQCQKGFIGTYCGQPVCENGCQNGGRCIGPNRCACVYGFTGPQCERDYRTGPCFTQVSNQMCQGQLTGIVCTKTLCCATIGRAWGHPCEMCPAQPQPCRRGFIPNIRTGACQDVDECQAIPGICQGGNCINTVGSFECRCPAGHKQSETTQKCEDIDECNIIPGICETGECSNTVGSYFCVCPRGYVTSTDGSRCIDQRTGTCFSGLVNGRCAQELPGRMTKMQCCCEPGRCWGIGSIPEACPVRGSEEHRRLCMDGLPMGGIPGSAGSRPGGTGGNGFAPSGNGNGYGPGGTGFIPIPGGNGFSPGIGGAGVGAGGQGPIITGLTILNQTIDICKHHANLCLNGRCIPTVSSYRCECNMGYKQDASGDCIDVDECTSNPCTNGDCVNTPGSYYCKCHAGFQRTPTKQACIDIDECIQNGVLCKNGRCVNTDGTFQCICNAGFELTTDGKNCVDHDECTTTNMCLNGMCINEDGSFKCICKPGFVLAPNGRYCTGHPVRVPDLSSNRGSVTLRADIDECQTPGICMNGHCINTEGSFRCDCPPGLAVGVDGRVCVDTHMRSTCYGGIKKGVCVRPFPGAVTKSECCCANPDYGFGEPCQPCPAKNSDINECALDPDICANGICENLRGSYRCNCNSGYEPDASGRNCIDIDECLVNRLLCDNGLCRNTPGSYSCTCPPGYVFRTETETCEDINECESNPCVNGACRNNLGSFNCECSPGSKLSATGLICIDSLKGTCWLNIQDSRCEVNINGATLKSECCATLGAAWGSPCERCELDTACPRGFARIKGVTCEDVNECEVFPGVCPNGHCVNSKGSFHCDCPEGLTLDGTGRVCLDIRVEQCYLRWDEDECIHPVPGKFRMDACCCAVGAAWGTECEECPKPGTKEYETLCPRGPGFANRGDVLTGRPFYKDINECKAFPGMCTYGKCRNTIGSFKCRCNSGFALDMEERNCTDIDECRISPDLCGSGICVNTPGSFECECFEGYESGFMMMKNCMDIDECERNPLLCRGGTCVNTEGSFQCDCPLGHELSPSREDCVDINECSLSDNLCRNGKCVNMIGTYQCSCNPGYQATPDRQGCTDIDECMIMNGGCDTQCTNSEGSYECSCSEGYALMPDGRSCADIDECENNPDICDGGQCTNIPGEYRCLCYDGFMASMDMKTCIDVNECDLNANICMFGECENTKGSFICHCQLGYSVKKGTTGCTDVDECEIGAHNCDMHASCLNIPGSFKCSCREGWVGNGIKCIDLDECSNGTHQCSINAQCVNTPGSYRCACSEGFTGDGFTCSDVDECAENINLCENGQCLNVPGAYRCECEMGFTPASDSRSCQDIDECSFQNICVFGTCNNLPGMFHCICDDGYELDRTGGNCTDIDECADPINCVNGLCVNTPGRYECNCPPDFQLNPTGVGCVDIDECADPINCVNGLCVNTPGRYECNCPPDFQLNPTGVGCVDNRVGNCYLKFGPRGDGSLSCNTEIGVGVSRSSCCCSLGKAWGNPCETCPPVNSTEYYTLCPGGEGFRPNPITIILEDIDECQELPGLCQGGNCINTFGSFQCECPQGYYLSEETRICEDIDECFAHPGVCGPGTCYNTLGNYTCICPPEYMQVNGGHNCMDMRKSFCYRSYNGTTCENELPFNVTKRMCCCTYNVGKAWNKPCEPCPTPGTADFKTICGNIPGFTFDIHTGKAVDIDECKEIPGICANGVCINQIGSFRCECPTGFSYNDLLLVCEDRNECLEIPNVCSHGLCVDLQGSYQCICHNGFKASQDQTMCMDVDECERHPCGNGTCKNTVGSYNCLCYPGFELTHNNDCLDIDECSSFFGQVCRNGRCFNEIGSFKCLCNEGYELTPDGKNCIDTNECVALPGSCSPGTCQNLEGSFRCICPPGYEVKSENCIDINECDEDPNICLFGSCTNTPGGFQCICPPGFVLSDNGRRCFDTRQSFCFTNFENGKCSVPKAFNTTKAKCCCSKMPGEGWGDPCELCPKDDEVAFQDLCPYGHGTVPSLHDTREDVNECLESPGICSNGQCINTDGSFRCECPMGYNLDYTGVRCVDINECAQNPLLCAFRCMNTFGSYECTCPVGYALREDQKMCKDLDECAEGLHDCESRGMMCKNLIGTFMCICPPGMARRPDGEGCVDENECRTKPGICENGRCINIIGSYRCECNEGFQSSSSGTECLDNRQGLCFAEVLQTMCQMASSSRNLVTKSECCCDGGRGWGHQCELCPLPGTAQYKKICPHGPGYTTDGRDIDECKVMPNLCTNGQCINTMGSFRCFCKVGYTTDISGTACVDLDECSQSPKPCNFICKNTEGSYQCSCPRGYVLQEDGKTCKDLDECQTKQHNCQFLCVNTLGGFTCKCPPGFTQHHTACIDNNECGSQPSLCGAKGICQNTPGSFSCECQRGFSLDATGLNCEDVDECDGNHRCQHGCQNILGGYRCGCPQGYIQHYQWNQCVDENECSNPGACGSASCYNTLGSYKCACPSGFSFDQFSSTCHDVNECSSSKNPCNYGCSNTEGGYLCGCPPGYYRVGQGHCVSGMGFNKGQYLSLDTEVDEENALSPEACYECKLNGYPKKETRQKRSAHELEPTAAGQISLESVDMDSPVNMKFNLSGLGAKEHILELMPAIEPLNNHIRYIISQGNDDGTFRIHQRNGLSYLHTAKKKLVPGTYTLEITSIPLYKKKELKKLEESNEDDYLLGELGEALRMRLQIQLY</sequence>
<feature type="domain" description="EGF-like" evidence="18">
    <location>
        <begin position="738"/>
        <end position="779"/>
    </location>
</feature>
<dbReference type="FunFam" id="2.10.25.10:FF:000097">
    <property type="entry name" value="Fibrillin 2"/>
    <property type="match status" value="1"/>
</dbReference>
<feature type="domain" description="EGF-like" evidence="18">
    <location>
        <begin position="2419"/>
        <end position="2455"/>
    </location>
</feature>
<dbReference type="InterPro" id="IPR049883">
    <property type="entry name" value="NOTCH1_EGF-like"/>
</dbReference>
<dbReference type="FunFam" id="2.10.25.10:FF:000003">
    <property type="entry name" value="fibrillin-1 isoform X1"/>
    <property type="match status" value="17"/>
</dbReference>
<feature type="domain" description="EGF-like" evidence="18">
    <location>
        <begin position="2181"/>
        <end position="2224"/>
    </location>
</feature>
<feature type="domain" description="EGF-like" evidence="18">
    <location>
        <begin position="1043"/>
        <end position="1085"/>
    </location>
</feature>
<accession>L9JFS6</accession>
<feature type="domain" description="EGF-like" evidence="18">
    <location>
        <begin position="2458"/>
        <end position="2500"/>
    </location>
</feature>
<feature type="domain" description="EGF-like" evidence="18">
    <location>
        <begin position="102"/>
        <end position="134"/>
    </location>
</feature>
<dbReference type="FunFam" id="2.10.25.10:FF:000264">
    <property type="entry name" value="Fibrillin 2"/>
    <property type="match status" value="1"/>
</dbReference>
<dbReference type="FunFam" id="2.10.25.10:FF:000086">
    <property type="entry name" value="Fibrillin 2"/>
    <property type="match status" value="1"/>
</dbReference>
<dbReference type="FunFam" id="2.10.25.10:FF:000049">
    <property type="entry name" value="Fibrillin 2"/>
    <property type="match status" value="1"/>
</dbReference>
<feature type="domain" description="TB" evidence="19">
    <location>
        <begin position="140"/>
        <end position="183"/>
    </location>
</feature>
<dbReference type="InterPro" id="IPR009030">
    <property type="entry name" value="Growth_fac_rcpt_cys_sf"/>
</dbReference>
<evidence type="ECO:0000256" key="12">
    <source>
        <dbReference type="ARBA" id="ARBA00053574"/>
    </source>
</evidence>
<dbReference type="STRING" id="246437.L9JFS6"/>
<feature type="domain" description="EGF-like" evidence="18">
    <location>
        <begin position="883"/>
        <end position="924"/>
    </location>
</feature>
<feature type="domain" description="EGF-like" evidence="18">
    <location>
        <begin position="1128"/>
        <end position="1169"/>
    </location>
</feature>
<feature type="domain" description="EGF-like" evidence="18">
    <location>
        <begin position="1900"/>
        <end position="1942"/>
    </location>
</feature>
<evidence type="ECO:0000256" key="7">
    <source>
        <dbReference type="ARBA" id="ARBA00022729"/>
    </source>
</evidence>
<dbReference type="GO" id="GO:0005576">
    <property type="term" value="C:extracellular region"/>
    <property type="evidence" value="ECO:0007669"/>
    <property type="project" value="UniProtKB-ARBA"/>
</dbReference>
<feature type="domain" description="EGF-like" evidence="18">
    <location>
        <begin position="2098"/>
        <end position="2139"/>
    </location>
</feature>
<dbReference type="FunFam" id="2.10.25.10:FF:000023">
    <property type="entry name" value="Fibrillin 2"/>
    <property type="match status" value="2"/>
</dbReference>
<dbReference type="InterPro" id="IPR036773">
    <property type="entry name" value="TB_dom_sf"/>
</dbReference>
<dbReference type="GO" id="GO:0005509">
    <property type="term" value="F:calcium ion binding"/>
    <property type="evidence" value="ECO:0007669"/>
    <property type="project" value="InterPro"/>
</dbReference>
<dbReference type="FunFam" id="2.10.25.10:FF:000096">
    <property type="entry name" value="Putative fibrillin 2"/>
    <property type="match status" value="1"/>
</dbReference>
<comment type="similarity">
    <text evidence="2">Belongs to the fibrillin family.</text>
</comment>
<dbReference type="FunFam" id="3.90.290.10:FF:000005">
    <property type="entry name" value="Fibrillin 2"/>
    <property type="match status" value="1"/>
</dbReference>
<feature type="domain" description="EGF-like" evidence="18">
    <location>
        <begin position="1983"/>
        <end position="2024"/>
    </location>
</feature>
<dbReference type="FunFam" id="2.10.25.10:FF:000107">
    <property type="entry name" value="Fibrillin 2"/>
    <property type="match status" value="1"/>
</dbReference>
<dbReference type="InterPro" id="IPR000152">
    <property type="entry name" value="EGF-type_Asp/Asn_hydroxyl_site"/>
</dbReference>